<reference evidence="1" key="1">
    <citation type="submission" date="2014-11" db="EMBL/GenBank/DDBJ databases">
        <authorList>
            <person name="Amaro Gonzalez C."/>
        </authorList>
    </citation>
    <scope>NUCLEOTIDE SEQUENCE</scope>
</reference>
<name>A0A0E9VAR2_ANGAN</name>
<dbReference type="AlphaFoldDB" id="A0A0E9VAR2"/>
<evidence type="ECO:0000313" key="1">
    <source>
        <dbReference type="EMBL" id="JAH75204.1"/>
    </source>
</evidence>
<protein>
    <submittedName>
        <fullName evidence="1">Uncharacterized protein</fullName>
    </submittedName>
</protein>
<sequence>MKSSFISSTTNEFPIYTQRVTEKAIFYRECFF</sequence>
<accession>A0A0E9VAR2</accession>
<dbReference type="EMBL" id="GBXM01033373">
    <property type="protein sequence ID" value="JAH75204.1"/>
    <property type="molecule type" value="Transcribed_RNA"/>
</dbReference>
<proteinExistence type="predicted"/>
<reference evidence="1" key="2">
    <citation type="journal article" date="2015" name="Fish Shellfish Immunol.">
        <title>Early steps in the European eel (Anguilla anguilla)-Vibrio vulnificus interaction in the gills: Role of the RtxA13 toxin.</title>
        <authorList>
            <person name="Callol A."/>
            <person name="Pajuelo D."/>
            <person name="Ebbesson L."/>
            <person name="Teles M."/>
            <person name="MacKenzie S."/>
            <person name="Amaro C."/>
        </authorList>
    </citation>
    <scope>NUCLEOTIDE SEQUENCE</scope>
</reference>
<organism evidence="1">
    <name type="scientific">Anguilla anguilla</name>
    <name type="common">European freshwater eel</name>
    <name type="synonym">Muraena anguilla</name>
    <dbReference type="NCBI Taxonomy" id="7936"/>
    <lineage>
        <taxon>Eukaryota</taxon>
        <taxon>Metazoa</taxon>
        <taxon>Chordata</taxon>
        <taxon>Craniata</taxon>
        <taxon>Vertebrata</taxon>
        <taxon>Euteleostomi</taxon>
        <taxon>Actinopterygii</taxon>
        <taxon>Neopterygii</taxon>
        <taxon>Teleostei</taxon>
        <taxon>Anguilliformes</taxon>
        <taxon>Anguillidae</taxon>
        <taxon>Anguilla</taxon>
    </lineage>
</organism>